<dbReference type="OrthoDB" id="264015at2759"/>
<keyword evidence="2" id="KW-0285">Flavoprotein</keyword>
<evidence type="ECO:0000313" key="6">
    <source>
        <dbReference type="EMBL" id="CAD7286163.1"/>
    </source>
</evidence>
<evidence type="ECO:0000259" key="5">
    <source>
        <dbReference type="Pfam" id="PF16901"/>
    </source>
</evidence>
<evidence type="ECO:0000256" key="4">
    <source>
        <dbReference type="ARBA" id="ARBA00023002"/>
    </source>
</evidence>
<dbReference type="Pfam" id="PF16901">
    <property type="entry name" value="DAO_C"/>
    <property type="match status" value="1"/>
</dbReference>
<dbReference type="InterPro" id="IPR038299">
    <property type="entry name" value="DAO_C_sf"/>
</dbReference>
<evidence type="ECO:0000313" key="7">
    <source>
        <dbReference type="Proteomes" id="UP000678499"/>
    </source>
</evidence>
<dbReference type="EMBL" id="CAJPEX010054143">
    <property type="protein sequence ID" value="CAG0926315.1"/>
    <property type="molecule type" value="Genomic_DNA"/>
</dbReference>
<keyword evidence="4" id="KW-0560">Oxidoreductase</keyword>
<proteinExistence type="predicted"/>
<reference evidence="6" key="1">
    <citation type="submission" date="2020-11" db="EMBL/GenBank/DDBJ databases">
        <authorList>
            <person name="Tran Van P."/>
        </authorList>
    </citation>
    <scope>NUCLEOTIDE SEQUENCE</scope>
</reference>
<feature type="non-terminal residue" evidence="6">
    <location>
        <position position="97"/>
    </location>
</feature>
<accession>A0A7R9C2T6</accession>
<organism evidence="6">
    <name type="scientific">Notodromas monacha</name>
    <dbReference type="NCBI Taxonomy" id="399045"/>
    <lineage>
        <taxon>Eukaryota</taxon>
        <taxon>Metazoa</taxon>
        <taxon>Ecdysozoa</taxon>
        <taxon>Arthropoda</taxon>
        <taxon>Crustacea</taxon>
        <taxon>Oligostraca</taxon>
        <taxon>Ostracoda</taxon>
        <taxon>Podocopa</taxon>
        <taxon>Podocopida</taxon>
        <taxon>Cypridocopina</taxon>
        <taxon>Cypridoidea</taxon>
        <taxon>Cyprididae</taxon>
        <taxon>Notodromas</taxon>
    </lineage>
</organism>
<evidence type="ECO:0000256" key="1">
    <source>
        <dbReference type="ARBA" id="ARBA00013029"/>
    </source>
</evidence>
<dbReference type="PANTHER" id="PTHR11985:SF15">
    <property type="entry name" value="GLYCEROL-3-PHOSPHATE DEHYDROGENASE, MITOCHONDRIAL"/>
    <property type="match status" value="1"/>
</dbReference>
<gene>
    <name evidence="6" type="ORF">NMOB1V02_LOCUS13765</name>
</gene>
<dbReference type="GO" id="GO:0006072">
    <property type="term" value="P:glycerol-3-phosphate metabolic process"/>
    <property type="evidence" value="ECO:0007669"/>
    <property type="project" value="InterPro"/>
</dbReference>
<dbReference type="InterPro" id="IPR031656">
    <property type="entry name" value="DAO_C"/>
</dbReference>
<name>A0A7R9C2T6_9CRUS</name>
<dbReference type="PANTHER" id="PTHR11985">
    <property type="entry name" value="GLYCEROL-3-PHOSPHATE DEHYDROGENASE"/>
    <property type="match status" value="1"/>
</dbReference>
<dbReference type="EMBL" id="OA936180">
    <property type="protein sequence ID" value="CAD7286163.1"/>
    <property type="molecule type" value="Genomic_DNA"/>
</dbReference>
<dbReference type="InterPro" id="IPR000447">
    <property type="entry name" value="G3P_DH_FAD-dep"/>
</dbReference>
<protein>
    <recommendedName>
        <fullName evidence="1">glycerol-3-phosphate dehydrogenase</fullName>
        <ecNumber evidence="1">1.1.5.3</ecNumber>
    </recommendedName>
</protein>
<dbReference type="AlphaFoldDB" id="A0A7R9C2T6"/>
<dbReference type="Proteomes" id="UP000678499">
    <property type="component" value="Unassembled WGS sequence"/>
</dbReference>
<dbReference type="GO" id="GO:0004368">
    <property type="term" value="F:glycerol-3-phosphate dehydrogenase (quinone) activity"/>
    <property type="evidence" value="ECO:0007669"/>
    <property type="project" value="UniProtKB-EC"/>
</dbReference>
<keyword evidence="3" id="KW-0274">FAD</keyword>
<sequence length="97" mass="10805">MAEDTITKAVEECNLKPISASRTAGLLLEGAHFWTPTLFIRLVQDFGLETEVAQHLSNTYGDRALSVAKMASLTGKRWPVVGRRIHEDFPYIDAEVC</sequence>
<feature type="domain" description="Alpha-glycerophosphate oxidase C-terminal" evidence="5">
    <location>
        <begin position="21"/>
        <end position="96"/>
    </location>
</feature>
<dbReference type="EC" id="1.1.5.3" evidence="1"/>
<dbReference type="Gene3D" id="1.10.8.870">
    <property type="entry name" value="Alpha-glycerophosphate oxidase, cap domain"/>
    <property type="match status" value="1"/>
</dbReference>
<dbReference type="GO" id="GO:0005739">
    <property type="term" value="C:mitochondrion"/>
    <property type="evidence" value="ECO:0007669"/>
    <property type="project" value="TreeGrafter"/>
</dbReference>
<evidence type="ECO:0000256" key="2">
    <source>
        <dbReference type="ARBA" id="ARBA00022630"/>
    </source>
</evidence>
<keyword evidence="7" id="KW-1185">Reference proteome</keyword>
<evidence type="ECO:0000256" key="3">
    <source>
        <dbReference type="ARBA" id="ARBA00022827"/>
    </source>
</evidence>